<reference evidence="1" key="1">
    <citation type="submission" date="2019-01" db="EMBL/GenBank/DDBJ databases">
        <title>Draft genome sequences of three monokaryotic isolates of the white-rot basidiomycete fungus Dichomitus squalens.</title>
        <authorList>
            <consortium name="DOE Joint Genome Institute"/>
            <person name="Lopez S.C."/>
            <person name="Andreopoulos B."/>
            <person name="Pangilinan J."/>
            <person name="Lipzen A."/>
            <person name="Riley R."/>
            <person name="Ahrendt S."/>
            <person name="Ng V."/>
            <person name="Barry K."/>
            <person name="Daum C."/>
            <person name="Grigoriev I.V."/>
            <person name="Hilden K.S."/>
            <person name="Makela M.R."/>
            <person name="de Vries R.P."/>
        </authorList>
    </citation>
    <scope>NUCLEOTIDE SEQUENCE [LARGE SCALE GENOMIC DNA]</scope>
    <source>
        <strain evidence="1">OM18370.1</strain>
    </source>
</reference>
<evidence type="ECO:0000313" key="1">
    <source>
        <dbReference type="EMBL" id="TBU23798.1"/>
    </source>
</evidence>
<gene>
    <name evidence="1" type="ORF">BD311DRAFT_49153</name>
</gene>
<proteinExistence type="predicted"/>
<organism evidence="1">
    <name type="scientific">Dichomitus squalens</name>
    <dbReference type="NCBI Taxonomy" id="114155"/>
    <lineage>
        <taxon>Eukaryota</taxon>
        <taxon>Fungi</taxon>
        <taxon>Dikarya</taxon>
        <taxon>Basidiomycota</taxon>
        <taxon>Agaricomycotina</taxon>
        <taxon>Agaricomycetes</taxon>
        <taxon>Polyporales</taxon>
        <taxon>Polyporaceae</taxon>
        <taxon>Dichomitus</taxon>
    </lineage>
</organism>
<dbReference type="Proteomes" id="UP000292957">
    <property type="component" value="Unassembled WGS sequence"/>
</dbReference>
<sequence length="139" mass="15480">MELSLTLSVCSYDRPSLYIRVVSGVSTDRTLATIAAAYHGILFPVLSTFAHDAEEIVKWQVEVKRLRYYSTEMVITCSPLNPQTRLLFWQTDATTDASLMGGAYLRGSEPASPVKFFILTAQEHVDRGVHQVQAARELG</sequence>
<name>A0A4Q9MBY2_9APHY</name>
<protein>
    <submittedName>
        <fullName evidence="1">Uncharacterized protein</fullName>
    </submittedName>
</protein>
<dbReference type="EMBL" id="ML143494">
    <property type="protein sequence ID" value="TBU23798.1"/>
    <property type="molecule type" value="Genomic_DNA"/>
</dbReference>
<accession>A0A4Q9MBY2</accession>
<dbReference type="AlphaFoldDB" id="A0A4Q9MBY2"/>